<feature type="chain" id="PRO_5041459170" evidence="1">
    <location>
        <begin position="19"/>
        <end position="110"/>
    </location>
</feature>
<evidence type="ECO:0000313" key="2">
    <source>
        <dbReference type="EMBL" id="KAK0618881.1"/>
    </source>
</evidence>
<comment type="caution">
    <text evidence="2">The sequence shown here is derived from an EMBL/GenBank/DDBJ whole genome shotgun (WGS) entry which is preliminary data.</text>
</comment>
<dbReference type="Proteomes" id="UP001175000">
    <property type="component" value="Unassembled WGS sequence"/>
</dbReference>
<keyword evidence="1" id="KW-0732">Signal</keyword>
<gene>
    <name evidence="2" type="ORF">B0T14DRAFT_431813</name>
</gene>
<dbReference type="AlphaFoldDB" id="A0AA39WNW6"/>
<accession>A0AA39WNW6</accession>
<reference evidence="2" key="1">
    <citation type="submission" date="2023-06" db="EMBL/GenBank/DDBJ databases">
        <title>Genome-scale phylogeny and comparative genomics of the fungal order Sordariales.</title>
        <authorList>
            <consortium name="Lawrence Berkeley National Laboratory"/>
            <person name="Hensen N."/>
            <person name="Bonometti L."/>
            <person name="Westerberg I."/>
            <person name="Brannstrom I.O."/>
            <person name="Guillou S."/>
            <person name="Cros-Aarteil S."/>
            <person name="Calhoun S."/>
            <person name="Haridas S."/>
            <person name="Kuo A."/>
            <person name="Mondo S."/>
            <person name="Pangilinan J."/>
            <person name="Riley R."/>
            <person name="Labutti K."/>
            <person name="Andreopoulos B."/>
            <person name="Lipzen A."/>
            <person name="Chen C."/>
            <person name="Yanf M."/>
            <person name="Daum C."/>
            <person name="Ng V."/>
            <person name="Clum A."/>
            <person name="Steindorff A."/>
            <person name="Ohm R."/>
            <person name="Martin F."/>
            <person name="Silar P."/>
            <person name="Natvig D."/>
            <person name="Lalanne C."/>
            <person name="Gautier V."/>
            <person name="Ament-Velasquez S.L."/>
            <person name="Kruys A."/>
            <person name="Hutchinson M.I."/>
            <person name="Powell A.J."/>
            <person name="Barry K."/>
            <person name="Miller A.N."/>
            <person name="Grigoriev I.V."/>
            <person name="Debuchy R."/>
            <person name="Gladieux P."/>
            <person name="Thoren M.H."/>
            <person name="Johannesson H."/>
        </authorList>
    </citation>
    <scope>NUCLEOTIDE SEQUENCE</scope>
    <source>
        <strain evidence="2">CBS 606.72</strain>
    </source>
</reference>
<organism evidence="2 3">
    <name type="scientific">Immersiella caudata</name>
    <dbReference type="NCBI Taxonomy" id="314043"/>
    <lineage>
        <taxon>Eukaryota</taxon>
        <taxon>Fungi</taxon>
        <taxon>Dikarya</taxon>
        <taxon>Ascomycota</taxon>
        <taxon>Pezizomycotina</taxon>
        <taxon>Sordariomycetes</taxon>
        <taxon>Sordariomycetidae</taxon>
        <taxon>Sordariales</taxon>
        <taxon>Lasiosphaeriaceae</taxon>
        <taxon>Immersiella</taxon>
    </lineage>
</organism>
<evidence type="ECO:0000313" key="3">
    <source>
        <dbReference type="Proteomes" id="UP001175000"/>
    </source>
</evidence>
<feature type="signal peptide" evidence="1">
    <location>
        <begin position="1"/>
        <end position="18"/>
    </location>
</feature>
<sequence>MKLISCLFLLSLPVTVYSAVGGRCSSFWRNTGCICLDKNVCERTWGGVSIQGVAPDWPCPDDPGNVWGCQISPCRGGSSCQWRDRCALPVAAAVCPGGRDFICCVLSVDA</sequence>
<name>A0AA39WNW6_9PEZI</name>
<evidence type="ECO:0000256" key="1">
    <source>
        <dbReference type="SAM" id="SignalP"/>
    </source>
</evidence>
<dbReference type="EMBL" id="JAULSU010000004">
    <property type="protein sequence ID" value="KAK0618881.1"/>
    <property type="molecule type" value="Genomic_DNA"/>
</dbReference>
<protein>
    <submittedName>
        <fullName evidence="2">Uncharacterized protein</fullName>
    </submittedName>
</protein>
<proteinExistence type="predicted"/>
<keyword evidence="3" id="KW-1185">Reference proteome</keyword>